<sequence>MDGENCHNLVMIVRHSKIIESQESVGGMMRIVLSDIDNDADYWLLSDVDVSIADMWKTDSGVEWSGADMLNPDFVMADVEMLATGDDAVVSLAILQLGDNGESR</sequence>
<accession>A0ABR2RTV3</accession>
<gene>
    <name evidence="1" type="ORF">V6N11_078913</name>
</gene>
<evidence type="ECO:0000313" key="1">
    <source>
        <dbReference type="EMBL" id="KAK9016413.1"/>
    </source>
</evidence>
<proteinExistence type="predicted"/>
<comment type="caution">
    <text evidence="1">The sequence shown here is derived from an EMBL/GenBank/DDBJ whole genome shotgun (WGS) entry which is preliminary data.</text>
</comment>
<name>A0ABR2RTV3_9ROSI</name>
<dbReference type="EMBL" id="JBBPBN010000020">
    <property type="protein sequence ID" value="KAK9016413.1"/>
    <property type="molecule type" value="Genomic_DNA"/>
</dbReference>
<keyword evidence="2" id="KW-1185">Reference proteome</keyword>
<reference evidence="1 2" key="1">
    <citation type="journal article" date="2024" name="G3 (Bethesda)">
        <title>Genome assembly of Hibiscus sabdariffa L. provides insights into metabolisms of medicinal natural products.</title>
        <authorList>
            <person name="Kim T."/>
        </authorList>
    </citation>
    <scope>NUCLEOTIDE SEQUENCE [LARGE SCALE GENOMIC DNA]</scope>
    <source>
        <strain evidence="1">TK-2024</strain>
        <tissue evidence="1">Old leaves</tissue>
    </source>
</reference>
<organism evidence="1 2">
    <name type="scientific">Hibiscus sabdariffa</name>
    <name type="common">roselle</name>
    <dbReference type="NCBI Taxonomy" id="183260"/>
    <lineage>
        <taxon>Eukaryota</taxon>
        <taxon>Viridiplantae</taxon>
        <taxon>Streptophyta</taxon>
        <taxon>Embryophyta</taxon>
        <taxon>Tracheophyta</taxon>
        <taxon>Spermatophyta</taxon>
        <taxon>Magnoliopsida</taxon>
        <taxon>eudicotyledons</taxon>
        <taxon>Gunneridae</taxon>
        <taxon>Pentapetalae</taxon>
        <taxon>rosids</taxon>
        <taxon>malvids</taxon>
        <taxon>Malvales</taxon>
        <taxon>Malvaceae</taxon>
        <taxon>Malvoideae</taxon>
        <taxon>Hibiscus</taxon>
    </lineage>
</organism>
<dbReference type="Proteomes" id="UP001396334">
    <property type="component" value="Unassembled WGS sequence"/>
</dbReference>
<evidence type="ECO:0000313" key="2">
    <source>
        <dbReference type="Proteomes" id="UP001396334"/>
    </source>
</evidence>
<protein>
    <submittedName>
        <fullName evidence="1">Uncharacterized protein</fullName>
    </submittedName>
</protein>